<evidence type="ECO:0000313" key="11">
    <source>
        <dbReference type="Proteomes" id="UP001163823"/>
    </source>
</evidence>
<evidence type="ECO:0000256" key="5">
    <source>
        <dbReference type="ARBA" id="ARBA00022692"/>
    </source>
</evidence>
<comment type="subcellular location">
    <subcellularLocation>
        <location evidence="1 8">Cell membrane</location>
        <topology evidence="1 8">Multi-pass membrane protein</topology>
    </subcellularLocation>
</comment>
<protein>
    <recommendedName>
        <fullName evidence="8">CASP-like protein</fullName>
    </recommendedName>
</protein>
<dbReference type="InterPro" id="IPR044173">
    <property type="entry name" value="CASPL"/>
</dbReference>
<sequence length="183" mass="19269">MEGGKEVIVGKTKSRGACDLVMRLLALSLTLAAAIILGVDKQTKIVSLVVSPSLPPLDFPATAKWHYLSSFVFFVVSNAIACAYAALSLLISIANKGGNKGLGMFIVILDTLMVALLFSSIGAAGGIGLMGYQGNSHVQWKKVCNVFGKFCNQVAASLVLSLLGAIAFVLLVVVATFRLHKKK</sequence>
<dbReference type="GO" id="GO:0005886">
    <property type="term" value="C:plasma membrane"/>
    <property type="evidence" value="ECO:0007669"/>
    <property type="project" value="UniProtKB-SubCell"/>
</dbReference>
<accession>A0AAD7QEU1</accession>
<evidence type="ECO:0000256" key="1">
    <source>
        <dbReference type="ARBA" id="ARBA00004651"/>
    </source>
</evidence>
<proteinExistence type="inferred from homology"/>
<gene>
    <name evidence="10" type="ORF">O6P43_003513</name>
</gene>
<keyword evidence="4 8" id="KW-1003">Cell membrane</keyword>
<feature type="domain" description="Casparian strip membrane protein" evidence="9">
    <location>
        <begin position="17"/>
        <end position="166"/>
    </location>
</feature>
<dbReference type="KEGG" id="qsa:O6P43_003513"/>
<keyword evidence="11" id="KW-1185">Reference proteome</keyword>
<dbReference type="Proteomes" id="UP001163823">
    <property type="component" value="Chromosome 2"/>
</dbReference>
<organism evidence="10 11">
    <name type="scientific">Quillaja saponaria</name>
    <name type="common">Soap bark tree</name>
    <dbReference type="NCBI Taxonomy" id="32244"/>
    <lineage>
        <taxon>Eukaryota</taxon>
        <taxon>Viridiplantae</taxon>
        <taxon>Streptophyta</taxon>
        <taxon>Embryophyta</taxon>
        <taxon>Tracheophyta</taxon>
        <taxon>Spermatophyta</taxon>
        <taxon>Magnoliopsida</taxon>
        <taxon>eudicotyledons</taxon>
        <taxon>Gunneridae</taxon>
        <taxon>Pentapetalae</taxon>
        <taxon>rosids</taxon>
        <taxon>fabids</taxon>
        <taxon>Fabales</taxon>
        <taxon>Quillajaceae</taxon>
        <taxon>Quillaja</taxon>
    </lineage>
</organism>
<feature type="transmembrane region" description="Helical" evidence="8">
    <location>
        <begin position="102"/>
        <end position="134"/>
    </location>
</feature>
<comment type="similarity">
    <text evidence="2 8">Belongs to the Casparian strip membrane proteins (CASP) family.</text>
</comment>
<evidence type="ECO:0000256" key="7">
    <source>
        <dbReference type="ARBA" id="ARBA00023136"/>
    </source>
</evidence>
<reference evidence="10" key="1">
    <citation type="journal article" date="2023" name="Science">
        <title>Elucidation of the pathway for biosynthesis of saponin adjuvants from the soapbark tree.</title>
        <authorList>
            <person name="Reed J."/>
            <person name="Orme A."/>
            <person name="El-Demerdash A."/>
            <person name="Owen C."/>
            <person name="Martin L.B.B."/>
            <person name="Misra R.C."/>
            <person name="Kikuchi S."/>
            <person name="Rejzek M."/>
            <person name="Martin A.C."/>
            <person name="Harkess A."/>
            <person name="Leebens-Mack J."/>
            <person name="Louveau T."/>
            <person name="Stephenson M.J."/>
            <person name="Osbourn A."/>
        </authorList>
    </citation>
    <scope>NUCLEOTIDE SEQUENCE</scope>
    <source>
        <strain evidence="10">S10</strain>
    </source>
</reference>
<evidence type="ECO:0000256" key="3">
    <source>
        <dbReference type="ARBA" id="ARBA00011489"/>
    </source>
</evidence>
<dbReference type="AlphaFoldDB" id="A0AAD7QEU1"/>
<comment type="caution">
    <text evidence="10">The sequence shown here is derived from an EMBL/GenBank/DDBJ whole genome shotgun (WGS) entry which is preliminary data.</text>
</comment>
<comment type="subunit">
    <text evidence="3 8">Homodimer and heterodimers.</text>
</comment>
<evidence type="ECO:0000256" key="8">
    <source>
        <dbReference type="RuleBase" id="RU361233"/>
    </source>
</evidence>
<feature type="transmembrane region" description="Helical" evidence="8">
    <location>
        <begin position="20"/>
        <end position="39"/>
    </location>
</feature>
<dbReference type="PANTHER" id="PTHR36488">
    <property type="entry name" value="CASP-LIKE PROTEIN 1U1"/>
    <property type="match status" value="1"/>
</dbReference>
<dbReference type="PANTHER" id="PTHR36488:SF8">
    <property type="entry name" value="CASP-LIKE PROTEIN 1U1"/>
    <property type="match status" value="1"/>
</dbReference>
<keyword evidence="5 8" id="KW-0812">Transmembrane</keyword>
<dbReference type="NCBIfam" id="TIGR01569">
    <property type="entry name" value="A_tha_TIGR01569"/>
    <property type="match status" value="1"/>
</dbReference>
<evidence type="ECO:0000256" key="6">
    <source>
        <dbReference type="ARBA" id="ARBA00022989"/>
    </source>
</evidence>
<dbReference type="InterPro" id="IPR006702">
    <property type="entry name" value="CASP_dom"/>
</dbReference>
<feature type="transmembrane region" description="Helical" evidence="8">
    <location>
        <begin position="65"/>
        <end position="90"/>
    </location>
</feature>
<evidence type="ECO:0000256" key="4">
    <source>
        <dbReference type="ARBA" id="ARBA00022475"/>
    </source>
</evidence>
<keyword evidence="6 8" id="KW-1133">Transmembrane helix</keyword>
<evidence type="ECO:0000256" key="2">
    <source>
        <dbReference type="ARBA" id="ARBA00007651"/>
    </source>
</evidence>
<dbReference type="Pfam" id="PF04535">
    <property type="entry name" value="CASP_dom"/>
    <property type="match status" value="1"/>
</dbReference>
<keyword evidence="7 8" id="KW-0472">Membrane</keyword>
<dbReference type="EMBL" id="JARAOO010000002">
    <property type="protein sequence ID" value="KAJ7980216.1"/>
    <property type="molecule type" value="Genomic_DNA"/>
</dbReference>
<evidence type="ECO:0000313" key="10">
    <source>
        <dbReference type="EMBL" id="KAJ7980216.1"/>
    </source>
</evidence>
<evidence type="ECO:0000259" key="9">
    <source>
        <dbReference type="Pfam" id="PF04535"/>
    </source>
</evidence>
<name>A0AAD7QEU1_QUISA</name>
<dbReference type="InterPro" id="IPR006459">
    <property type="entry name" value="CASP/CASPL"/>
</dbReference>
<feature type="transmembrane region" description="Helical" evidence="8">
    <location>
        <begin position="154"/>
        <end position="177"/>
    </location>
</feature>